<dbReference type="InterPro" id="IPR018392">
    <property type="entry name" value="LysM"/>
</dbReference>
<dbReference type="Pfam" id="PF01476">
    <property type="entry name" value="LysM"/>
    <property type="match status" value="1"/>
</dbReference>
<dbReference type="PROSITE" id="PS51782">
    <property type="entry name" value="LYSM"/>
    <property type="match status" value="1"/>
</dbReference>
<dbReference type="Gene3D" id="3.10.350.10">
    <property type="entry name" value="LysM domain"/>
    <property type="match status" value="1"/>
</dbReference>
<dbReference type="InterPro" id="IPR036779">
    <property type="entry name" value="LysM_dom_sf"/>
</dbReference>
<evidence type="ECO:0000259" key="1">
    <source>
        <dbReference type="PROSITE" id="PS51782"/>
    </source>
</evidence>
<accession>A0A0R0D0I9</accession>
<dbReference type="InterPro" id="IPR052196">
    <property type="entry name" value="Bact_Kbp"/>
</dbReference>
<gene>
    <name evidence="2" type="ORF">ABB29_01160</name>
</gene>
<keyword evidence="3" id="KW-1185">Reference proteome</keyword>
<dbReference type="RefSeq" id="WP_057656807.1">
    <property type="nucleotide sequence ID" value="NZ_LDJL01000001.1"/>
</dbReference>
<dbReference type="Proteomes" id="UP000052052">
    <property type="component" value="Unassembled WGS sequence"/>
</dbReference>
<dbReference type="AlphaFoldDB" id="A0A0R0D0I9"/>
<protein>
    <submittedName>
        <fullName evidence="2">Peptidoglycan-binding protein LysM</fullName>
    </submittedName>
</protein>
<dbReference type="STRING" id="344882.ABB29_01160"/>
<dbReference type="EMBL" id="LDJL01000001">
    <property type="protein sequence ID" value="KRG72138.1"/>
    <property type="molecule type" value="Genomic_DNA"/>
</dbReference>
<organism evidence="2 3">
    <name type="scientific">Pseudoxanthomonas dokdonensis</name>
    <dbReference type="NCBI Taxonomy" id="344882"/>
    <lineage>
        <taxon>Bacteria</taxon>
        <taxon>Pseudomonadati</taxon>
        <taxon>Pseudomonadota</taxon>
        <taxon>Gammaproteobacteria</taxon>
        <taxon>Lysobacterales</taxon>
        <taxon>Lysobacteraceae</taxon>
        <taxon>Pseudoxanthomonas</taxon>
    </lineage>
</organism>
<reference evidence="2 3" key="1">
    <citation type="submission" date="2015-05" db="EMBL/GenBank/DDBJ databases">
        <title>Genome sequencing and analysis of members of genus Stenotrophomonas.</title>
        <authorList>
            <person name="Patil P.P."/>
            <person name="Midha S."/>
            <person name="Patil P.B."/>
        </authorList>
    </citation>
    <scope>NUCLEOTIDE SEQUENCE [LARGE SCALE GENOMIC DNA]</scope>
    <source>
        <strain evidence="2 3">DSM 21858</strain>
    </source>
</reference>
<evidence type="ECO:0000313" key="2">
    <source>
        <dbReference type="EMBL" id="KRG72138.1"/>
    </source>
</evidence>
<dbReference type="PANTHER" id="PTHR34700:SF8">
    <property type="entry name" value="POTASSIUM BINDING PROTEIN KBP"/>
    <property type="match status" value="1"/>
</dbReference>
<dbReference type="SUPFAM" id="SSF54106">
    <property type="entry name" value="LysM domain"/>
    <property type="match status" value="1"/>
</dbReference>
<dbReference type="PANTHER" id="PTHR34700">
    <property type="entry name" value="POTASSIUM BINDING PROTEIN KBP"/>
    <property type="match status" value="1"/>
</dbReference>
<proteinExistence type="predicted"/>
<dbReference type="PATRIC" id="fig|344882.3.peg.240"/>
<name>A0A0R0D0I9_9GAMM</name>
<feature type="domain" description="LysM" evidence="1">
    <location>
        <begin position="50"/>
        <end position="99"/>
    </location>
</feature>
<comment type="caution">
    <text evidence="2">The sequence shown here is derived from an EMBL/GenBank/DDBJ whole genome shotgun (WGS) entry which is preliminary data.</text>
</comment>
<dbReference type="OrthoDB" id="370541at2"/>
<evidence type="ECO:0000313" key="3">
    <source>
        <dbReference type="Proteomes" id="UP000052052"/>
    </source>
</evidence>
<sequence>MSNDKKADFSGVTAKVDSTENIKEKADFSGVTARVDSTEDIVGVGGPQAASYTIAKGDTLSSIAQKHYGKAGAWKMIFEANRDVIDDPDRIFPGQTIKLPPTE</sequence>
<dbReference type="SMART" id="SM00257">
    <property type="entry name" value="LysM"/>
    <property type="match status" value="1"/>
</dbReference>
<dbReference type="CDD" id="cd00118">
    <property type="entry name" value="LysM"/>
    <property type="match status" value="1"/>
</dbReference>